<organism evidence="1 2">
    <name type="scientific">Petrolisthes cinctipes</name>
    <name type="common">Flat porcelain crab</name>
    <dbReference type="NCBI Taxonomy" id="88211"/>
    <lineage>
        <taxon>Eukaryota</taxon>
        <taxon>Metazoa</taxon>
        <taxon>Ecdysozoa</taxon>
        <taxon>Arthropoda</taxon>
        <taxon>Crustacea</taxon>
        <taxon>Multicrustacea</taxon>
        <taxon>Malacostraca</taxon>
        <taxon>Eumalacostraca</taxon>
        <taxon>Eucarida</taxon>
        <taxon>Decapoda</taxon>
        <taxon>Pleocyemata</taxon>
        <taxon>Anomura</taxon>
        <taxon>Galatheoidea</taxon>
        <taxon>Porcellanidae</taxon>
        <taxon>Petrolisthes</taxon>
    </lineage>
</organism>
<comment type="caution">
    <text evidence="1">The sequence shown here is derived from an EMBL/GenBank/DDBJ whole genome shotgun (WGS) entry which is preliminary data.</text>
</comment>
<feature type="non-terminal residue" evidence="1">
    <location>
        <position position="24"/>
    </location>
</feature>
<gene>
    <name evidence="1" type="ORF">Pcinc_036980</name>
</gene>
<evidence type="ECO:0000313" key="2">
    <source>
        <dbReference type="Proteomes" id="UP001286313"/>
    </source>
</evidence>
<dbReference type="EMBL" id="JAWQEG010005810">
    <property type="protein sequence ID" value="KAK3856710.1"/>
    <property type="molecule type" value="Genomic_DNA"/>
</dbReference>
<proteinExistence type="predicted"/>
<protein>
    <submittedName>
        <fullName evidence="1">Uncharacterized protein</fullName>
    </submittedName>
</protein>
<dbReference type="AlphaFoldDB" id="A0AAE1EN39"/>
<sequence length="24" mass="2737">MEGGGRWTVRNSGWLVVDVSERMD</sequence>
<keyword evidence="2" id="KW-1185">Reference proteome</keyword>
<reference evidence="1" key="1">
    <citation type="submission" date="2023-10" db="EMBL/GenBank/DDBJ databases">
        <title>Genome assemblies of two species of porcelain crab, Petrolisthes cinctipes and Petrolisthes manimaculis (Anomura: Porcellanidae).</title>
        <authorList>
            <person name="Angst P."/>
        </authorList>
    </citation>
    <scope>NUCLEOTIDE SEQUENCE</scope>
    <source>
        <strain evidence="1">PB745_01</strain>
        <tissue evidence="1">Gill</tissue>
    </source>
</reference>
<dbReference type="Proteomes" id="UP001286313">
    <property type="component" value="Unassembled WGS sequence"/>
</dbReference>
<accession>A0AAE1EN39</accession>
<evidence type="ECO:0000313" key="1">
    <source>
        <dbReference type="EMBL" id="KAK3856710.1"/>
    </source>
</evidence>
<name>A0AAE1EN39_PETCI</name>